<reference evidence="4 5" key="1">
    <citation type="journal article" date="2019" name="Int. J. Syst. Evol. Microbiol.">
        <title>The Global Catalogue of Microorganisms (GCM) 10K type strain sequencing project: providing services to taxonomists for standard genome sequencing and annotation.</title>
        <authorList>
            <consortium name="The Broad Institute Genomics Platform"/>
            <consortium name="The Broad Institute Genome Sequencing Center for Infectious Disease"/>
            <person name="Wu L."/>
            <person name="Ma J."/>
        </authorList>
    </citation>
    <scope>NUCLEOTIDE SEQUENCE [LARGE SCALE GENOMIC DNA]</scope>
    <source>
        <strain evidence="4 5">JCM 14545</strain>
    </source>
</reference>
<feature type="signal peptide" evidence="3">
    <location>
        <begin position="1"/>
        <end position="42"/>
    </location>
</feature>
<name>A0ABN2RHG4_9PSEU</name>
<keyword evidence="3" id="KW-0732">Signal</keyword>
<feature type="compositionally biased region" description="Low complexity" evidence="1">
    <location>
        <begin position="184"/>
        <end position="203"/>
    </location>
</feature>
<evidence type="ECO:0000256" key="3">
    <source>
        <dbReference type="SAM" id="SignalP"/>
    </source>
</evidence>
<feature type="region of interest" description="Disordered" evidence="1">
    <location>
        <begin position="229"/>
        <end position="260"/>
    </location>
</feature>
<dbReference type="RefSeq" id="WP_344422930.1">
    <property type="nucleotide sequence ID" value="NZ_BAAANN010000019.1"/>
</dbReference>
<feature type="chain" id="PRO_5045587113" evidence="3">
    <location>
        <begin position="43"/>
        <end position="306"/>
    </location>
</feature>
<protein>
    <submittedName>
        <fullName evidence="4">Uncharacterized protein</fullName>
    </submittedName>
</protein>
<keyword evidence="2" id="KW-1133">Transmembrane helix</keyword>
<dbReference type="Proteomes" id="UP001501116">
    <property type="component" value="Unassembled WGS sequence"/>
</dbReference>
<feature type="region of interest" description="Disordered" evidence="1">
    <location>
        <begin position="168"/>
        <end position="209"/>
    </location>
</feature>
<keyword evidence="2" id="KW-0812">Transmembrane</keyword>
<organism evidence="4 5">
    <name type="scientific">Amycolatopsis minnesotensis</name>
    <dbReference type="NCBI Taxonomy" id="337894"/>
    <lineage>
        <taxon>Bacteria</taxon>
        <taxon>Bacillati</taxon>
        <taxon>Actinomycetota</taxon>
        <taxon>Actinomycetes</taxon>
        <taxon>Pseudonocardiales</taxon>
        <taxon>Pseudonocardiaceae</taxon>
        <taxon>Amycolatopsis</taxon>
    </lineage>
</organism>
<proteinExistence type="predicted"/>
<keyword evidence="2" id="KW-0472">Membrane</keyword>
<comment type="caution">
    <text evidence="4">The sequence shown here is derived from an EMBL/GenBank/DDBJ whole genome shotgun (WGS) entry which is preliminary data.</text>
</comment>
<sequence>MRIRRADLASTSRRATRRTLTATALAAIFAGGSLLSAGTAAASPVTADGCSGTVVGPMGETVVVQGPKLNDLVRKGTLAAKQFWNLAVDPDKVAAETAKKGAIPVGALPQGQSGAISGSAVASVVADTIKDVDGLGLLPDVRKNAVRKIAETLTANCGLNTYASNYVAPTSNTPGSTPGGTAGRPGAPGYTTPGKPGSSTPSPAGIAPPRNYGNIPVAVPGVAMPPGARYPQAGPLPGVQSPEFGVLGGDQQPQGTADVHNAGKADSLAATGTTGTVQLPMLLAVIALAGVTAALVRTWVLRRVSP</sequence>
<keyword evidence="5" id="KW-1185">Reference proteome</keyword>
<gene>
    <name evidence="4" type="ORF">GCM10009754_48120</name>
</gene>
<evidence type="ECO:0000256" key="2">
    <source>
        <dbReference type="SAM" id="Phobius"/>
    </source>
</evidence>
<accession>A0ABN2RHG4</accession>
<evidence type="ECO:0000313" key="5">
    <source>
        <dbReference type="Proteomes" id="UP001501116"/>
    </source>
</evidence>
<evidence type="ECO:0000256" key="1">
    <source>
        <dbReference type="SAM" id="MobiDB-lite"/>
    </source>
</evidence>
<feature type="transmembrane region" description="Helical" evidence="2">
    <location>
        <begin position="279"/>
        <end position="300"/>
    </location>
</feature>
<evidence type="ECO:0000313" key="4">
    <source>
        <dbReference type="EMBL" id="GAA1969220.1"/>
    </source>
</evidence>
<dbReference type="EMBL" id="BAAANN010000019">
    <property type="protein sequence ID" value="GAA1969220.1"/>
    <property type="molecule type" value="Genomic_DNA"/>
</dbReference>